<evidence type="ECO:0000313" key="2">
    <source>
        <dbReference type="Proteomes" id="UP001732700"/>
    </source>
</evidence>
<dbReference type="Proteomes" id="UP001732700">
    <property type="component" value="Chromosome 5C"/>
</dbReference>
<reference evidence="1" key="1">
    <citation type="submission" date="2021-05" db="EMBL/GenBank/DDBJ databases">
        <authorList>
            <person name="Scholz U."/>
            <person name="Mascher M."/>
            <person name="Fiebig A."/>
        </authorList>
    </citation>
    <scope>NUCLEOTIDE SEQUENCE [LARGE SCALE GENOMIC DNA]</scope>
</reference>
<evidence type="ECO:0000313" key="1">
    <source>
        <dbReference type="EnsemblPlants" id="AVESA.00010b.r2.5CG0881820.1.CDS"/>
    </source>
</evidence>
<protein>
    <submittedName>
        <fullName evidence="1">Uncharacterized protein</fullName>
    </submittedName>
</protein>
<organism evidence="1 2">
    <name type="scientific">Avena sativa</name>
    <name type="common">Oat</name>
    <dbReference type="NCBI Taxonomy" id="4498"/>
    <lineage>
        <taxon>Eukaryota</taxon>
        <taxon>Viridiplantae</taxon>
        <taxon>Streptophyta</taxon>
        <taxon>Embryophyta</taxon>
        <taxon>Tracheophyta</taxon>
        <taxon>Spermatophyta</taxon>
        <taxon>Magnoliopsida</taxon>
        <taxon>Liliopsida</taxon>
        <taxon>Poales</taxon>
        <taxon>Poaceae</taxon>
        <taxon>BOP clade</taxon>
        <taxon>Pooideae</taxon>
        <taxon>Poodae</taxon>
        <taxon>Poeae</taxon>
        <taxon>Poeae Chloroplast Group 1 (Aveneae type)</taxon>
        <taxon>Aveninae</taxon>
        <taxon>Avena</taxon>
    </lineage>
</organism>
<accession>A0ACD5Y0D7</accession>
<keyword evidence="2" id="KW-1185">Reference proteome</keyword>
<name>A0ACD5Y0D7_AVESA</name>
<reference evidence="1" key="2">
    <citation type="submission" date="2025-09" db="UniProtKB">
        <authorList>
            <consortium name="EnsemblPlants"/>
        </authorList>
    </citation>
    <scope>IDENTIFICATION</scope>
</reference>
<proteinExistence type="predicted"/>
<sequence>MGRDRRRRPIQGPNGLVNSAAKRKGSTCRQDDNSQSDKKLRYSGPSLPEDIWHHIHSLMRLRDAARVACVSRSFRYSWRCYPNLTITRETLGLKGGKYGRPFKKSCGLARKTDHILKNHSGRGVKVLKLQIHDFPMFSTSYDLDRWLHIAIKPGIEELYLWLELHSPDAAVYNFPCRLLLDGSGKSIRHLNLSNCAFRPTAGLCSLISLTNLDLCDVRITGDELGYLLASSVALEKLRLVYCHELFFLEIPTLLQQLRCLIIDHCENLKVIDSKAPNLYSFLYLGDLVRLSLGDSLRVFEIYASGSDFIYYACENLPGMLPNLEALDICSSFMGNTPVIPDKLLHLQQLRIRYFTPDYDYFSLVSFLDAFPSLETFVLYVEPHRVKQESVLVDSSRDLRRMPGQLYSNIKDVQIFGFCSARSIVELTCHIIENAKSLERLTLNTIYNSEFMCSSGRYDKCFKVSREMIIEAHKAILVVERYIVEKVASSVKFKVVEPCSRCNPLKI</sequence>
<dbReference type="EnsemblPlants" id="AVESA.00010b.r2.5CG0881820.1">
    <property type="protein sequence ID" value="AVESA.00010b.r2.5CG0881820.1.CDS"/>
    <property type="gene ID" value="AVESA.00010b.r2.5CG0881820"/>
</dbReference>